<gene>
    <name evidence="2" type="ORF">SAMN05216269_11090</name>
</gene>
<evidence type="ECO:0000313" key="2">
    <source>
        <dbReference type="EMBL" id="SHN00588.1"/>
    </source>
</evidence>
<organism evidence="2 3">
    <name type="scientific">Flavobacterium xinjiangense</name>
    <dbReference type="NCBI Taxonomy" id="178356"/>
    <lineage>
        <taxon>Bacteria</taxon>
        <taxon>Pseudomonadati</taxon>
        <taxon>Bacteroidota</taxon>
        <taxon>Flavobacteriia</taxon>
        <taxon>Flavobacteriales</taxon>
        <taxon>Flavobacteriaceae</taxon>
        <taxon>Flavobacterium</taxon>
    </lineage>
</organism>
<dbReference type="PANTHER" id="PTHR30565:SF9">
    <property type="entry name" value="PROTEIN YCIF"/>
    <property type="match status" value="1"/>
</dbReference>
<dbReference type="Proteomes" id="UP000184092">
    <property type="component" value="Unassembled WGS sequence"/>
</dbReference>
<dbReference type="STRING" id="178356.SAMN05216269_11090"/>
<dbReference type="InterPro" id="IPR047114">
    <property type="entry name" value="YciF"/>
</dbReference>
<dbReference type="AlphaFoldDB" id="A0A1M7NAF5"/>
<dbReference type="InterPro" id="IPR012347">
    <property type="entry name" value="Ferritin-like"/>
</dbReference>
<feature type="region of interest" description="Disordered" evidence="1">
    <location>
        <begin position="1"/>
        <end position="24"/>
    </location>
</feature>
<dbReference type="RefSeq" id="WP_073209948.1">
    <property type="nucleotide sequence ID" value="NZ_FRCL01000010.1"/>
</dbReference>
<reference evidence="3" key="1">
    <citation type="submission" date="2016-11" db="EMBL/GenBank/DDBJ databases">
        <authorList>
            <person name="Varghese N."/>
            <person name="Submissions S."/>
        </authorList>
    </citation>
    <scope>NUCLEOTIDE SEQUENCE [LARGE SCALE GENOMIC DNA]</scope>
    <source>
        <strain evidence="3">CGMCC 1.2749</strain>
    </source>
</reference>
<evidence type="ECO:0000256" key="1">
    <source>
        <dbReference type="SAM" id="MobiDB-lite"/>
    </source>
</evidence>
<dbReference type="EMBL" id="FRCL01000010">
    <property type="protein sequence ID" value="SHN00588.1"/>
    <property type="molecule type" value="Genomic_DNA"/>
</dbReference>
<name>A0A1M7NAF5_9FLAO</name>
<sequence>MKSTATKADKKRTTKEGKGNSTFARPEIKEGCRNIFVDELKEIYFAEKALMISIPIMIKKAATKELVDALTIHYDFTKEHIKRLEAIFCSIGESEIITKYEAMYGSIKPLEDEEE</sequence>
<protein>
    <submittedName>
        <fullName evidence="2">Uncharacterized protein</fullName>
    </submittedName>
</protein>
<dbReference type="Gene3D" id="1.20.1260.10">
    <property type="match status" value="1"/>
</dbReference>
<accession>A0A1M7NAF5</accession>
<dbReference type="Pfam" id="PF05974">
    <property type="entry name" value="DUF892"/>
    <property type="match status" value="1"/>
</dbReference>
<dbReference type="InterPro" id="IPR010287">
    <property type="entry name" value="DUF892_YciF-like"/>
</dbReference>
<dbReference type="SUPFAM" id="SSF47240">
    <property type="entry name" value="Ferritin-like"/>
    <property type="match status" value="1"/>
</dbReference>
<dbReference type="PANTHER" id="PTHR30565">
    <property type="entry name" value="PROTEIN YCIF"/>
    <property type="match status" value="1"/>
</dbReference>
<keyword evidence="3" id="KW-1185">Reference proteome</keyword>
<evidence type="ECO:0000313" key="3">
    <source>
        <dbReference type="Proteomes" id="UP000184092"/>
    </source>
</evidence>
<dbReference type="OrthoDB" id="1375429at2"/>
<dbReference type="InterPro" id="IPR009078">
    <property type="entry name" value="Ferritin-like_SF"/>
</dbReference>
<proteinExistence type="predicted"/>